<evidence type="ECO:0000256" key="5">
    <source>
        <dbReference type="ARBA" id="ARBA00014184"/>
    </source>
</evidence>
<evidence type="ECO:0000256" key="14">
    <source>
        <dbReference type="RuleBase" id="RU000352"/>
    </source>
</evidence>
<evidence type="ECO:0000256" key="1">
    <source>
        <dbReference type="ARBA" id="ARBA00004114"/>
    </source>
</evidence>
<dbReference type="InterPro" id="IPR017975">
    <property type="entry name" value="Tubulin_CS"/>
</dbReference>
<protein>
    <recommendedName>
        <fullName evidence="5">Tubulin delta chain</fullName>
    </recommendedName>
    <alternativeName>
        <fullName evidence="12">Delta-tubulin</fullName>
    </alternativeName>
</protein>
<feature type="domain" description="Tubulin/FtsZ GTPase" evidence="15">
    <location>
        <begin position="23"/>
        <end position="233"/>
    </location>
</feature>
<dbReference type="SMART" id="SM00864">
    <property type="entry name" value="Tubulin"/>
    <property type="match status" value="1"/>
</dbReference>
<dbReference type="Gene3D" id="3.40.50.1440">
    <property type="entry name" value="Tubulin/FtsZ, GTPase domain"/>
    <property type="match status" value="1"/>
</dbReference>
<gene>
    <name evidence="16" type="ORF">PoB_000180700</name>
</gene>
<comment type="function">
    <text evidence="13">Acts as a positive regulator of hedgehog signaling and regulates ciliary function.</text>
</comment>
<dbReference type="PROSITE" id="PS00227">
    <property type="entry name" value="TUBULIN"/>
    <property type="match status" value="1"/>
</dbReference>
<evidence type="ECO:0000259" key="15">
    <source>
        <dbReference type="SMART" id="SM00864"/>
    </source>
</evidence>
<keyword evidence="8" id="KW-0970">Cilium biogenesis/degradation</keyword>
<dbReference type="InterPro" id="IPR000217">
    <property type="entry name" value="Tubulin"/>
</dbReference>
<comment type="subcellular location">
    <subcellularLocation>
        <location evidence="3">Cell projection</location>
        <location evidence="3">Cilium</location>
    </subcellularLocation>
    <subcellularLocation>
        <location evidence="1">Cytoplasm</location>
        <location evidence="1">Cytoskeleton</location>
        <location evidence="1">Microtubule organizing center</location>
        <location evidence="1">Centrosome</location>
        <location evidence="1">Centriole</location>
    </subcellularLocation>
    <subcellularLocation>
        <location evidence="2">Nucleus</location>
    </subcellularLocation>
</comment>
<keyword evidence="6 14" id="KW-0493">Microtubule</keyword>
<dbReference type="PRINTS" id="PR01224">
    <property type="entry name" value="DELTATUBULIN"/>
</dbReference>
<evidence type="ECO:0000256" key="9">
    <source>
        <dbReference type="ARBA" id="ARBA00023134"/>
    </source>
</evidence>
<keyword evidence="10" id="KW-0539">Nucleus</keyword>
<evidence type="ECO:0000256" key="7">
    <source>
        <dbReference type="ARBA" id="ARBA00022741"/>
    </source>
</evidence>
<dbReference type="GO" id="GO:0005929">
    <property type="term" value="C:cilium"/>
    <property type="evidence" value="ECO:0007669"/>
    <property type="project" value="UniProtKB-SubCell"/>
</dbReference>
<dbReference type="GO" id="GO:0005525">
    <property type="term" value="F:GTP binding"/>
    <property type="evidence" value="ECO:0007669"/>
    <property type="project" value="UniProtKB-UniRule"/>
</dbReference>
<dbReference type="PANTHER" id="PTHR11588">
    <property type="entry name" value="TUBULIN"/>
    <property type="match status" value="1"/>
</dbReference>
<dbReference type="Proteomes" id="UP000735302">
    <property type="component" value="Unassembled WGS sequence"/>
</dbReference>
<keyword evidence="17" id="KW-1185">Reference proteome</keyword>
<comment type="caution">
    <text evidence="16">The sequence shown here is derived from an EMBL/GenBank/DDBJ whole genome shotgun (WGS) entry which is preliminary data.</text>
</comment>
<evidence type="ECO:0000256" key="6">
    <source>
        <dbReference type="ARBA" id="ARBA00022701"/>
    </source>
</evidence>
<dbReference type="SUPFAM" id="SSF55307">
    <property type="entry name" value="Tubulin C-terminal domain-like"/>
    <property type="match status" value="1"/>
</dbReference>
<dbReference type="InterPro" id="IPR008280">
    <property type="entry name" value="Tub_FtsZ_C"/>
</dbReference>
<dbReference type="InterPro" id="IPR023123">
    <property type="entry name" value="Tubulin_C"/>
</dbReference>
<evidence type="ECO:0000256" key="2">
    <source>
        <dbReference type="ARBA" id="ARBA00004123"/>
    </source>
</evidence>
<evidence type="ECO:0000256" key="11">
    <source>
        <dbReference type="ARBA" id="ARBA00023273"/>
    </source>
</evidence>
<evidence type="ECO:0000256" key="4">
    <source>
        <dbReference type="ARBA" id="ARBA00009636"/>
    </source>
</evidence>
<dbReference type="AlphaFoldDB" id="A0AAV3XXW2"/>
<evidence type="ECO:0000256" key="8">
    <source>
        <dbReference type="ARBA" id="ARBA00022794"/>
    </source>
</evidence>
<organism evidence="16 17">
    <name type="scientific">Plakobranchus ocellatus</name>
    <dbReference type="NCBI Taxonomy" id="259542"/>
    <lineage>
        <taxon>Eukaryota</taxon>
        <taxon>Metazoa</taxon>
        <taxon>Spiralia</taxon>
        <taxon>Lophotrochozoa</taxon>
        <taxon>Mollusca</taxon>
        <taxon>Gastropoda</taxon>
        <taxon>Heterobranchia</taxon>
        <taxon>Euthyneura</taxon>
        <taxon>Panpulmonata</taxon>
        <taxon>Sacoglossa</taxon>
        <taxon>Placobranchoidea</taxon>
        <taxon>Plakobranchidae</taxon>
        <taxon>Plakobranchus</taxon>
    </lineage>
</organism>
<evidence type="ECO:0000313" key="16">
    <source>
        <dbReference type="EMBL" id="GFN75301.1"/>
    </source>
</evidence>
<dbReference type="GO" id="GO:0030030">
    <property type="term" value="P:cell projection organization"/>
    <property type="evidence" value="ECO:0007669"/>
    <property type="project" value="UniProtKB-KW"/>
</dbReference>
<dbReference type="PRINTS" id="PR01161">
    <property type="entry name" value="TUBULIN"/>
</dbReference>
<keyword evidence="11" id="KW-0966">Cell projection</keyword>
<reference evidence="16 17" key="1">
    <citation type="journal article" date="2021" name="Elife">
        <title>Chloroplast acquisition without the gene transfer in kleptoplastic sea slugs, Plakobranchus ocellatus.</title>
        <authorList>
            <person name="Maeda T."/>
            <person name="Takahashi S."/>
            <person name="Yoshida T."/>
            <person name="Shimamura S."/>
            <person name="Takaki Y."/>
            <person name="Nagai Y."/>
            <person name="Toyoda A."/>
            <person name="Suzuki Y."/>
            <person name="Arimoto A."/>
            <person name="Ishii H."/>
            <person name="Satoh N."/>
            <person name="Nishiyama T."/>
            <person name="Hasebe M."/>
            <person name="Maruyama T."/>
            <person name="Minagawa J."/>
            <person name="Obokata J."/>
            <person name="Shigenobu S."/>
        </authorList>
    </citation>
    <scope>NUCLEOTIDE SEQUENCE [LARGE SCALE GENOMIC DNA]</scope>
</reference>
<dbReference type="GO" id="GO:0005634">
    <property type="term" value="C:nucleus"/>
    <property type="evidence" value="ECO:0007669"/>
    <property type="project" value="UniProtKB-SubCell"/>
</dbReference>
<dbReference type="SUPFAM" id="SSF52490">
    <property type="entry name" value="Tubulin nucleotide-binding domain-like"/>
    <property type="match status" value="1"/>
</dbReference>
<evidence type="ECO:0000256" key="3">
    <source>
        <dbReference type="ARBA" id="ARBA00004138"/>
    </source>
</evidence>
<dbReference type="InterPro" id="IPR002967">
    <property type="entry name" value="Delta_tubulin"/>
</dbReference>
<evidence type="ECO:0000256" key="13">
    <source>
        <dbReference type="ARBA" id="ARBA00046149"/>
    </source>
</evidence>
<dbReference type="EMBL" id="BLXT01000264">
    <property type="protein sequence ID" value="GFN75301.1"/>
    <property type="molecule type" value="Genomic_DNA"/>
</dbReference>
<name>A0AAV3XXW2_9GAST</name>
<comment type="similarity">
    <text evidence="4 14">Belongs to the tubulin family.</text>
</comment>
<evidence type="ECO:0000313" key="17">
    <source>
        <dbReference type="Proteomes" id="UP000735302"/>
    </source>
</evidence>
<evidence type="ECO:0000256" key="10">
    <source>
        <dbReference type="ARBA" id="ARBA00023242"/>
    </source>
</evidence>
<accession>A0AAV3XXW2</accession>
<dbReference type="GO" id="GO:0005874">
    <property type="term" value="C:microtubule"/>
    <property type="evidence" value="ECO:0007669"/>
    <property type="project" value="UniProtKB-KW"/>
</dbReference>
<keyword evidence="9 14" id="KW-0342">GTP-binding</keyword>
<dbReference type="CDD" id="cd02189">
    <property type="entry name" value="delta_zeta_tubulin-like"/>
    <property type="match status" value="1"/>
</dbReference>
<sequence>MSTVHMHIGQCGNQLSIPLWKTFFKFEEENKKALLMSLDGNHRSIHIDSEHKVVSSIPKTFKLRDKNVIVGKRGRGTNFALGYHGLKSVGDDHLLHDSMEALRKEIERCDMYTGTVVYHSLSGGTGSGLGARVTESLRDYYPSSHILSCVVAPCASGESPLQNFNALLALHHFQMFTDAIILLNNDFYLSYLNKRHEDSPTYSEQVSFKNVNEIMANALCGIFLPTETLSVKKETSIGQEPWELVRNTAPLPSAKFITLAQHTSTKLSWEGITSKLLQTFPRYSSLGSPNSCLAATVVGRGDADNIFMTCVQTNLEKKIKKAINFVQWNPYPLDCWSARNNCVGPKKSSSMTLAANTSAVQDYLERVLMQSRLKLQSGAYVHWYHRYGVCQEMFNDSIESLQNVVDTYTELTKT</sequence>
<evidence type="ECO:0000256" key="12">
    <source>
        <dbReference type="ARBA" id="ARBA00030594"/>
    </source>
</evidence>
<dbReference type="Gene3D" id="1.10.287.600">
    <property type="entry name" value="Helix hairpin bin"/>
    <property type="match status" value="1"/>
</dbReference>
<dbReference type="GO" id="GO:0007017">
    <property type="term" value="P:microtubule-based process"/>
    <property type="evidence" value="ECO:0007669"/>
    <property type="project" value="InterPro"/>
</dbReference>
<proteinExistence type="inferred from homology"/>
<keyword evidence="7 14" id="KW-0547">Nucleotide-binding</keyword>
<dbReference type="GO" id="GO:0005200">
    <property type="term" value="F:structural constituent of cytoskeleton"/>
    <property type="evidence" value="ECO:0007669"/>
    <property type="project" value="InterPro"/>
</dbReference>
<dbReference type="InterPro" id="IPR003008">
    <property type="entry name" value="Tubulin_FtsZ_GTPase"/>
</dbReference>
<dbReference type="InterPro" id="IPR036525">
    <property type="entry name" value="Tubulin/FtsZ_GTPase_sf"/>
</dbReference>
<dbReference type="GO" id="GO:0005814">
    <property type="term" value="C:centriole"/>
    <property type="evidence" value="ECO:0007669"/>
    <property type="project" value="UniProtKB-SubCell"/>
</dbReference>
<dbReference type="Pfam" id="PF00091">
    <property type="entry name" value="Tubulin"/>
    <property type="match status" value="1"/>
</dbReference>